<organism evidence="1">
    <name type="scientific">Anguilla anguilla</name>
    <name type="common">European freshwater eel</name>
    <name type="synonym">Muraena anguilla</name>
    <dbReference type="NCBI Taxonomy" id="7936"/>
    <lineage>
        <taxon>Eukaryota</taxon>
        <taxon>Metazoa</taxon>
        <taxon>Chordata</taxon>
        <taxon>Craniata</taxon>
        <taxon>Vertebrata</taxon>
        <taxon>Euteleostomi</taxon>
        <taxon>Actinopterygii</taxon>
        <taxon>Neopterygii</taxon>
        <taxon>Teleostei</taxon>
        <taxon>Anguilliformes</taxon>
        <taxon>Anguillidae</taxon>
        <taxon>Anguilla</taxon>
    </lineage>
</organism>
<proteinExistence type="predicted"/>
<dbReference type="AlphaFoldDB" id="A0A0E9VU85"/>
<sequence length="37" mass="4248">MLNIIVRPGNGLTMLPLHKKKKMLPQTMSWTELLRGT</sequence>
<reference evidence="1" key="1">
    <citation type="submission" date="2014-11" db="EMBL/GenBank/DDBJ databases">
        <authorList>
            <person name="Amaro Gonzalez C."/>
        </authorList>
    </citation>
    <scope>NUCLEOTIDE SEQUENCE</scope>
</reference>
<dbReference type="EMBL" id="GBXM01027774">
    <property type="protein sequence ID" value="JAH80803.1"/>
    <property type="molecule type" value="Transcribed_RNA"/>
</dbReference>
<protein>
    <submittedName>
        <fullName evidence="1">Uncharacterized protein</fullName>
    </submittedName>
</protein>
<accession>A0A0E9VU85</accession>
<reference evidence="1" key="2">
    <citation type="journal article" date="2015" name="Fish Shellfish Immunol.">
        <title>Early steps in the European eel (Anguilla anguilla)-Vibrio vulnificus interaction in the gills: Role of the RtxA13 toxin.</title>
        <authorList>
            <person name="Callol A."/>
            <person name="Pajuelo D."/>
            <person name="Ebbesson L."/>
            <person name="Teles M."/>
            <person name="MacKenzie S."/>
            <person name="Amaro C."/>
        </authorList>
    </citation>
    <scope>NUCLEOTIDE SEQUENCE</scope>
</reference>
<name>A0A0E9VU85_ANGAN</name>
<evidence type="ECO:0000313" key="1">
    <source>
        <dbReference type="EMBL" id="JAH80803.1"/>
    </source>
</evidence>